<evidence type="ECO:0000256" key="6">
    <source>
        <dbReference type="ARBA" id="ARBA00022723"/>
    </source>
</evidence>
<dbReference type="InterPro" id="IPR023214">
    <property type="entry name" value="HAD_sf"/>
</dbReference>
<evidence type="ECO:0000313" key="12">
    <source>
        <dbReference type="EMBL" id="NDV12663.1"/>
    </source>
</evidence>
<name>A0A6B2KRG1_9NEIS</name>
<dbReference type="Gene3D" id="3.40.50.1000">
    <property type="entry name" value="HAD superfamily/HAD-like"/>
    <property type="match status" value="1"/>
</dbReference>
<dbReference type="UniPathway" id="UPA00865">
    <property type="reaction ID" value="UER00834"/>
</dbReference>
<evidence type="ECO:0000256" key="11">
    <source>
        <dbReference type="HAMAP-Rule" id="MF_00495"/>
    </source>
</evidence>
<dbReference type="EC" id="3.1.3.18" evidence="5 11"/>
<dbReference type="GO" id="GO:0005829">
    <property type="term" value="C:cytosol"/>
    <property type="evidence" value="ECO:0007669"/>
    <property type="project" value="TreeGrafter"/>
</dbReference>
<dbReference type="Pfam" id="PF13419">
    <property type="entry name" value="HAD_2"/>
    <property type="match status" value="1"/>
</dbReference>
<comment type="function">
    <text evidence="10 11">Specifically catalyzes the dephosphorylation of 2-phosphoglycolate. Is involved in the dissimilation of the intracellular 2-phosphoglycolate formed during the DNA repair of 3'-phosphoglycolate ends, a major class of DNA lesions induced by oxidative stress.</text>
</comment>
<dbReference type="SUPFAM" id="SSF56784">
    <property type="entry name" value="HAD-like"/>
    <property type="match status" value="1"/>
</dbReference>
<dbReference type="Proteomes" id="UP000482578">
    <property type="component" value="Unassembled WGS sequence"/>
</dbReference>
<dbReference type="InterPro" id="IPR023198">
    <property type="entry name" value="PGP-like_dom2"/>
</dbReference>
<keyword evidence="13" id="KW-1185">Reference proteome</keyword>
<dbReference type="AlphaFoldDB" id="A0A6B2KRG1"/>
<feature type="active site" description="Nucleophile" evidence="11">
    <location>
        <position position="12"/>
    </location>
</feature>
<dbReference type="HAMAP" id="MF_00495">
    <property type="entry name" value="GPH_hydrolase_bact"/>
    <property type="match status" value="1"/>
</dbReference>
<sequence length="222" mass="23541">MDIKHLKAFAFDLDGTLSDSIADLAGAANRMRAALGMPPLEQARIQSHVGDGIASLVHRALTDERDGVADPALWERGYTLFVTEYAAHLADHTRLYPGVLDGLQLLKTLQLPLAVVTNKSERLAVPLLQKLGIADLFSLVIGGDTLTEKKPSGLPVRHAAEVMGVEAGQLGMVGDSVNDVKAARAAGAVAIAVSYGYEDVSTLEADVVVDNLAQLYDLMKNG</sequence>
<dbReference type="GO" id="GO:0008967">
    <property type="term" value="F:phosphoglycolate phosphatase activity"/>
    <property type="evidence" value="ECO:0007669"/>
    <property type="project" value="UniProtKB-UniRule"/>
</dbReference>
<comment type="pathway">
    <text evidence="3 11">Organic acid metabolism; glycolate biosynthesis; glycolate from 2-phosphoglycolate: step 1/1.</text>
</comment>
<reference evidence="12 13" key="1">
    <citation type="submission" date="2020-02" db="EMBL/GenBank/DDBJ databases">
        <authorList>
            <person name="Yang Z."/>
        </authorList>
    </citation>
    <scope>NUCLEOTIDE SEQUENCE [LARGE SCALE GENOMIC DNA]</scope>
    <source>
        <strain evidence="12 13">HX-7-9</strain>
    </source>
</reference>
<dbReference type="InterPro" id="IPR006439">
    <property type="entry name" value="HAD-SF_hydro_IA"/>
</dbReference>
<organism evidence="12 13">
    <name type="scientific">Crenobacter caeni</name>
    <dbReference type="NCBI Taxonomy" id="2705474"/>
    <lineage>
        <taxon>Bacteria</taxon>
        <taxon>Pseudomonadati</taxon>
        <taxon>Pseudomonadota</taxon>
        <taxon>Betaproteobacteria</taxon>
        <taxon>Neisseriales</taxon>
        <taxon>Neisseriaceae</taxon>
        <taxon>Crenobacter</taxon>
    </lineage>
</organism>
<evidence type="ECO:0000256" key="7">
    <source>
        <dbReference type="ARBA" id="ARBA00022801"/>
    </source>
</evidence>
<evidence type="ECO:0000256" key="9">
    <source>
        <dbReference type="ARBA" id="ARBA00023277"/>
    </source>
</evidence>
<dbReference type="PANTHER" id="PTHR43434:SF1">
    <property type="entry name" value="PHOSPHOGLYCOLATE PHOSPHATASE"/>
    <property type="match status" value="1"/>
</dbReference>
<dbReference type="GO" id="GO:0046872">
    <property type="term" value="F:metal ion binding"/>
    <property type="evidence" value="ECO:0007669"/>
    <property type="project" value="UniProtKB-KW"/>
</dbReference>
<comment type="caution">
    <text evidence="12">The sequence shown here is derived from an EMBL/GenBank/DDBJ whole genome shotgun (WGS) entry which is preliminary data.</text>
</comment>
<gene>
    <name evidence="12" type="ORF">GZH52_07595</name>
</gene>
<dbReference type="NCBIfam" id="TIGR01549">
    <property type="entry name" value="HAD-SF-IA-v1"/>
    <property type="match status" value="1"/>
</dbReference>
<dbReference type="InterPro" id="IPR041492">
    <property type="entry name" value="HAD_2"/>
</dbReference>
<feature type="binding site" evidence="11">
    <location>
        <position position="12"/>
    </location>
    <ligand>
        <name>Mg(2+)</name>
        <dbReference type="ChEBI" id="CHEBI:18420"/>
    </ligand>
</feature>
<dbReference type="Gene3D" id="1.10.150.240">
    <property type="entry name" value="Putative phosphatase, domain 2"/>
    <property type="match status" value="1"/>
</dbReference>
<dbReference type="PRINTS" id="PR00413">
    <property type="entry name" value="HADHALOGNASE"/>
</dbReference>
<evidence type="ECO:0000256" key="5">
    <source>
        <dbReference type="ARBA" id="ARBA00013078"/>
    </source>
</evidence>
<dbReference type="RefSeq" id="WP_163315877.1">
    <property type="nucleotide sequence ID" value="NZ_JAAGAA010000005.1"/>
</dbReference>
<evidence type="ECO:0000256" key="4">
    <source>
        <dbReference type="ARBA" id="ARBA00006171"/>
    </source>
</evidence>
<dbReference type="InterPro" id="IPR036412">
    <property type="entry name" value="HAD-like_sf"/>
</dbReference>
<dbReference type="SFLD" id="SFLDG01129">
    <property type="entry name" value="C1.5:_HAD__Beta-PGM__Phosphata"/>
    <property type="match status" value="1"/>
</dbReference>
<dbReference type="GO" id="GO:0006281">
    <property type="term" value="P:DNA repair"/>
    <property type="evidence" value="ECO:0007669"/>
    <property type="project" value="TreeGrafter"/>
</dbReference>
<dbReference type="SFLD" id="SFLDS00003">
    <property type="entry name" value="Haloacid_Dehalogenase"/>
    <property type="match status" value="1"/>
</dbReference>
<evidence type="ECO:0000256" key="1">
    <source>
        <dbReference type="ARBA" id="ARBA00000830"/>
    </source>
</evidence>
<dbReference type="FunFam" id="3.40.50.1000:FF:000022">
    <property type="entry name" value="Phosphoglycolate phosphatase"/>
    <property type="match status" value="1"/>
</dbReference>
<keyword evidence="7 11" id="KW-0378">Hydrolase</keyword>
<evidence type="ECO:0000313" key="13">
    <source>
        <dbReference type="Proteomes" id="UP000482578"/>
    </source>
</evidence>
<feature type="binding site" evidence="11">
    <location>
        <position position="175"/>
    </location>
    <ligand>
        <name>Mg(2+)</name>
        <dbReference type="ChEBI" id="CHEBI:18420"/>
    </ligand>
</feature>
<evidence type="ECO:0000256" key="2">
    <source>
        <dbReference type="ARBA" id="ARBA00001946"/>
    </source>
</evidence>
<keyword evidence="8 11" id="KW-0460">Magnesium</keyword>
<feature type="binding site" evidence="11">
    <location>
        <position position="14"/>
    </location>
    <ligand>
        <name>Mg(2+)</name>
        <dbReference type="ChEBI" id="CHEBI:18420"/>
    </ligand>
</feature>
<keyword evidence="6 11" id="KW-0479">Metal-binding</keyword>
<dbReference type="PANTHER" id="PTHR43434">
    <property type="entry name" value="PHOSPHOGLYCOLATE PHOSPHATASE"/>
    <property type="match status" value="1"/>
</dbReference>
<dbReference type="EMBL" id="JAAGAA010000005">
    <property type="protein sequence ID" value="NDV12663.1"/>
    <property type="molecule type" value="Genomic_DNA"/>
</dbReference>
<comment type="similarity">
    <text evidence="4 11">Belongs to the HAD-like hydrolase superfamily. CbbY/CbbZ/Gph/YieH family.</text>
</comment>
<dbReference type="InterPro" id="IPR050155">
    <property type="entry name" value="HAD-like_hydrolase_sf"/>
</dbReference>
<dbReference type="GO" id="GO:0005975">
    <property type="term" value="P:carbohydrate metabolic process"/>
    <property type="evidence" value="ECO:0007669"/>
    <property type="project" value="InterPro"/>
</dbReference>
<dbReference type="InterPro" id="IPR037512">
    <property type="entry name" value="PGPase_prok"/>
</dbReference>
<keyword evidence="9 11" id="KW-0119">Carbohydrate metabolism</keyword>
<evidence type="ECO:0000256" key="3">
    <source>
        <dbReference type="ARBA" id="ARBA00004818"/>
    </source>
</evidence>
<protein>
    <recommendedName>
        <fullName evidence="5 11">Phosphoglycolate phosphatase</fullName>
        <shortName evidence="11">PGP</shortName>
        <shortName evidence="11">PGPase</shortName>
        <ecNumber evidence="5 11">3.1.3.18</ecNumber>
    </recommendedName>
</protein>
<dbReference type="NCBIfam" id="NF009695">
    <property type="entry name" value="PRK13222.1-2"/>
    <property type="match status" value="1"/>
</dbReference>
<proteinExistence type="inferred from homology"/>
<accession>A0A6B2KRG1</accession>
<comment type="catalytic activity">
    <reaction evidence="1 11">
        <text>2-phosphoglycolate + H2O = glycolate + phosphate</text>
        <dbReference type="Rhea" id="RHEA:14369"/>
        <dbReference type="ChEBI" id="CHEBI:15377"/>
        <dbReference type="ChEBI" id="CHEBI:29805"/>
        <dbReference type="ChEBI" id="CHEBI:43474"/>
        <dbReference type="ChEBI" id="CHEBI:58033"/>
        <dbReference type="EC" id="3.1.3.18"/>
    </reaction>
</comment>
<evidence type="ECO:0000256" key="8">
    <source>
        <dbReference type="ARBA" id="ARBA00022842"/>
    </source>
</evidence>
<evidence type="ECO:0000256" key="10">
    <source>
        <dbReference type="ARBA" id="ARBA00059247"/>
    </source>
</evidence>
<dbReference type="GO" id="GO:0046295">
    <property type="term" value="P:glycolate biosynthetic process"/>
    <property type="evidence" value="ECO:0007669"/>
    <property type="project" value="UniProtKB-UniRule"/>
</dbReference>
<comment type="cofactor">
    <cofactor evidence="2 11">
        <name>Mg(2+)</name>
        <dbReference type="ChEBI" id="CHEBI:18420"/>
    </cofactor>
</comment>